<feature type="compositionally biased region" description="Basic and acidic residues" evidence="1">
    <location>
        <begin position="688"/>
        <end position="706"/>
    </location>
</feature>
<gene>
    <name evidence="3" type="ORF">N7493_003679</name>
</gene>
<accession>A0AAD6MXU7</accession>
<feature type="transmembrane region" description="Helical" evidence="2">
    <location>
        <begin position="114"/>
        <end position="138"/>
    </location>
</feature>
<feature type="region of interest" description="Disordered" evidence="1">
    <location>
        <begin position="1"/>
        <end position="27"/>
    </location>
</feature>
<protein>
    <submittedName>
        <fullName evidence="3">Uncharacterized protein</fullName>
    </submittedName>
</protein>
<feature type="compositionally biased region" description="Polar residues" evidence="1">
    <location>
        <begin position="411"/>
        <end position="435"/>
    </location>
</feature>
<keyword evidence="2" id="KW-0472">Membrane</keyword>
<sequence length="736" mass="81270">MGRSEPPFLYDRPGTYTFSGPTDPAFNPKAVTEASRIPASLRQQPKGPLVNFNRHPDSWATLDEKKPKWEPMSPRTKNWVKGVRWTQVSLRSITLLGALASLFFSIVVKDVGTTVVWIIRAGPVVAVLHTLYAIYHFCRSPLTRPPASQGSYAVFAGVMDVGLIPFYVYTALLAQSDYSTDKYHWGTLFSNSQITLDIIEAMFICATVNSGLHLISFCLSIFLAVVFHKISRLPPDMNPLEDNLTCRPRRSLRSEGDKDEKHMSSSTMNTYIDDPLMGSPRTIAFMHTRTESLGGETLHDSVDMSYDKRQPQITVQPAHRLSHLEASSPSSPDTYFDHSLHQPYDFPSSSMPAAEYRNVPSRSPNIVEPGTHTRQLASRTADRSNSVSPVSGNWVQYPDREESPVSELHTQRQQNDATSLRQSSSVYSRRTDKSATSAASGIRDWFAFPHRNAPSIRTAITEDIRGEYASLAEQEYYGNEEDHKEQDLGDQQRFNVFPDPEEHDHDNDDEPSGDLPFNPLMLNPPTPQPNQYEAQENTDPVRRNVLGDNPNLSQSPKPQVYIPHEADEASDYAPVAKNRYYGDLEAEGHGVLSTTRDPSGEIKSKPSKLVKKQSKKMAAYRSLKKDDSDDEGYLSTGVVSSPLPNEGDRKGRVVSNSGADTGMMGGVGASLSNYGSYLAGLGVGVGRRRDVSGKVAEEGRGGKSVEVRPNPSPNPTPNQSPGGPIRAAGWARFAGL</sequence>
<dbReference type="Proteomes" id="UP001215712">
    <property type="component" value="Unassembled WGS sequence"/>
</dbReference>
<comment type="caution">
    <text evidence="3">The sequence shown here is derived from an EMBL/GenBank/DDBJ whole genome shotgun (WGS) entry which is preliminary data.</text>
</comment>
<organism evidence="3 4">
    <name type="scientific">Penicillium malachiteum</name>
    <dbReference type="NCBI Taxonomy" id="1324776"/>
    <lineage>
        <taxon>Eukaryota</taxon>
        <taxon>Fungi</taxon>
        <taxon>Dikarya</taxon>
        <taxon>Ascomycota</taxon>
        <taxon>Pezizomycotina</taxon>
        <taxon>Eurotiomycetes</taxon>
        <taxon>Eurotiomycetidae</taxon>
        <taxon>Eurotiales</taxon>
        <taxon>Aspergillaceae</taxon>
        <taxon>Penicillium</taxon>
    </lineage>
</organism>
<evidence type="ECO:0000313" key="4">
    <source>
        <dbReference type="Proteomes" id="UP001215712"/>
    </source>
</evidence>
<reference evidence="3" key="2">
    <citation type="submission" date="2023-01" db="EMBL/GenBank/DDBJ databases">
        <authorList>
            <person name="Petersen C."/>
        </authorList>
    </citation>
    <scope>NUCLEOTIDE SEQUENCE</scope>
    <source>
        <strain evidence="3">IBT 17514</strain>
    </source>
</reference>
<feature type="region of interest" description="Disordered" evidence="1">
    <location>
        <begin position="241"/>
        <end position="271"/>
    </location>
</feature>
<feature type="compositionally biased region" description="Basic residues" evidence="1">
    <location>
        <begin position="605"/>
        <end position="615"/>
    </location>
</feature>
<name>A0AAD6MXU7_9EURO</name>
<feature type="region of interest" description="Disordered" evidence="1">
    <location>
        <begin position="323"/>
        <end position="435"/>
    </location>
</feature>
<keyword evidence="4" id="KW-1185">Reference proteome</keyword>
<feature type="region of interest" description="Disordered" evidence="1">
    <location>
        <begin position="688"/>
        <end position="728"/>
    </location>
</feature>
<evidence type="ECO:0000256" key="1">
    <source>
        <dbReference type="SAM" id="MobiDB-lite"/>
    </source>
</evidence>
<reference evidence="3" key="1">
    <citation type="journal article" date="2023" name="IMA Fungus">
        <title>Comparative genomic study of the Penicillium genus elucidates a diverse pangenome and 15 lateral gene transfer events.</title>
        <authorList>
            <person name="Petersen C."/>
            <person name="Sorensen T."/>
            <person name="Nielsen M.R."/>
            <person name="Sondergaard T.E."/>
            <person name="Sorensen J.L."/>
            <person name="Fitzpatrick D.A."/>
            <person name="Frisvad J.C."/>
            <person name="Nielsen K.L."/>
        </authorList>
    </citation>
    <scope>NUCLEOTIDE SEQUENCE</scope>
    <source>
        <strain evidence="3">IBT 17514</strain>
    </source>
</reference>
<feature type="region of interest" description="Disordered" evidence="1">
    <location>
        <begin position="589"/>
        <end position="664"/>
    </location>
</feature>
<keyword evidence="2" id="KW-0812">Transmembrane</keyword>
<dbReference type="AlphaFoldDB" id="A0AAD6MXU7"/>
<feature type="transmembrane region" description="Helical" evidence="2">
    <location>
        <begin position="150"/>
        <end position="174"/>
    </location>
</feature>
<feature type="transmembrane region" description="Helical" evidence="2">
    <location>
        <begin position="88"/>
        <end position="108"/>
    </location>
</feature>
<keyword evidence="2" id="KW-1133">Transmembrane helix</keyword>
<proteinExistence type="predicted"/>
<dbReference type="EMBL" id="JAQJAN010000004">
    <property type="protein sequence ID" value="KAJ5732198.1"/>
    <property type="molecule type" value="Genomic_DNA"/>
</dbReference>
<feature type="region of interest" description="Disordered" evidence="1">
    <location>
        <begin position="494"/>
        <end position="536"/>
    </location>
</feature>
<feature type="compositionally biased region" description="Polar residues" evidence="1">
    <location>
        <begin position="372"/>
        <end position="394"/>
    </location>
</feature>
<evidence type="ECO:0000313" key="3">
    <source>
        <dbReference type="EMBL" id="KAJ5732198.1"/>
    </source>
</evidence>
<feature type="compositionally biased region" description="Basic and acidic residues" evidence="1">
    <location>
        <begin position="252"/>
        <end position="263"/>
    </location>
</feature>
<evidence type="ECO:0000256" key="2">
    <source>
        <dbReference type="SAM" id="Phobius"/>
    </source>
</evidence>
<feature type="transmembrane region" description="Helical" evidence="2">
    <location>
        <begin position="194"/>
        <end position="227"/>
    </location>
</feature>